<keyword evidence="3" id="KW-1185">Reference proteome</keyword>
<dbReference type="EMBL" id="CAJNDS010000287">
    <property type="protein sequence ID" value="CAE7038815.1"/>
    <property type="molecule type" value="Genomic_DNA"/>
</dbReference>
<accession>A0A812IH81</accession>
<evidence type="ECO:0000313" key="3">
    <source>
        <dbReference type="Proteomes" id="UP000604046"/>
    </source>
</evidence>
<reference evidence="2" key="1">
    <citation type="submission" date="2021-02" db="EMBL/GenBank/DDBJ databases">
        <authorList>
            <person name="Dougan E. K."/>
            <person name="Rhodes N."/>
            <person name="Thang M."/>
            <person name="Chan C."/>
        </authorList>
    </citation>
    <scope>NUCLEOTIDE SEQUENCE</scope>
</reference>
<feature type="compositionally biased region" description="Basic and acidic residues" evidence="1">
    <location>
        <begin position="61"/>
        <end position="70"/>
    </location>
</feature>
<organism evidence="2 3">
    <name type="scientific">Symbiodinium natans</name>
    <dbReference type="NCBI Taxonomy" id="878477"/>
    <lineage>
        <taxon>Eukaryota</taxon>
        <taxon>Sar</taxon>
        <taxon>Alveolata</taxon>
        <taxon>Dinophyceae</taxon>
        <taxon>Suessiales</taxon>
        <taxon>Symbiodiniaceae</taxon>
        <taxon>Symbiodinium</taxon>
    </lineage>
</organism>
<evidence type="ECO:0000313" key="2">
    <source>
        <dbReference type="EMBL" id="CAE7038815.1"/>
    </source>
</evidence>
<sequence length="168" mass="17985">MSFVLSVTSGEIYGARPVRMHVGTVCFIAERAFFCASFHSNISALMYVRPHTGKDWRVDGVERSSRRGSQDEGEQQPEGSLVAATVQPSRCRRPQPLKQAPSEELVEPPTEAAAKAAKSEPVQAGGGPVRALGTLPEKQSDVTVGMGRDAQWAIHVAISQTNSPKAGT</sequence>
<comment type="caution">
    <text evidence="2">The sequence shown here is derived from an EMBL/GenBank/DDBJ whole genome shotgun (WGS) entry which is preliminary data.</text>
</comment>
<proteinExistence type="predicted"/>
<feature type="region of interest" description="Disordered" evidence="1">
    <location>
        <begin position="61"/>
        <end position="137"/>
    </location>
</feature>
<name>A0A812IH81_9DINO</name>
<dbReference type="AlphaFoldDB" id="A0A812IH81"/>
<dbReference type="Proteomes" id="UP000604046">
    <property type="component" value="Unassembled WGS sequence"/>
</dbReference>
<gene>
    <name evidence="2" type="ORF">SNAT2548_LOCUS4627</name>
</gene>
<protein>
    <submittedName>
        <fullName evidence="2">Uncharacterized protein</fullName>
    </submittedName>
</protein>
<evidence type="ECO:0000256" key="1">
    <source>
        <dbReference type="SAM" id="MobiDB-lite"/>
    </source>
</evidence>